<comment type="caution">
    <text evidence="1">The sequence shown here is derived from an EMBL/GenBank/DDBJ whole genome shotgun (WGS) entry which is preliminary data.</text>
</comment>
<organism evidence="1 2">
    <name type="scientific">Smallanthus sonchifolius</name>
    <dbReference type="NCBI Taxonomy" id="185202"/>
    <lineage>
        <taxon>Eukaryota</taxon>
        <taxon>Viridiplantae</taxon>
        <taxon>Streptophyta</taxon>
        <taxon>Embryophyta</taxon>
        <taxon>Tracheophyta</taxon>
        <taxon>Spermatophyta</taxon>
        <taxon>Magnoliopsida</taxon>
        <taxon>eudicotyledons</taxon>
        <taxon>Gunneridae</taxon>
        <taxon>Pentapetalae</taxon>
        <taxon>asterids</taxon>
        <taxon>campanulids</taxon>
        <taxon>Asterales</taxon>
        <taxon>Asteraceae</taxon>
        <taxon>Asteroideae</taxon>
        <taxon>Heliantheae alliance</taxon>
        <taxon>Millerieae</taxon>
        <taxon>Smallanthus</taxon>
    </lineage>
</organism>
<accession>A0ACB9HLF4</accession>
<evidence type="ECO:0000313" key="1">
    <source>
        <dbReference type="EMBL" id="KAI3796764.1"/>
    </source>
</evidence>
<evidence type="ECO:0000313" key="2">
    <source>
        <dbReference type="Proteomes" id="UP001056120"/>
    </source>
</evidence>
<protein>
    <submittedName>
        <fullName evidence="1">Uncharacterized protein</fullName>
    </submittedName>
</protein>
<name>A0ACB9HLF4_9ASTR</name>
<dbReference type="EMBL" id="CM042029">
    <property type="protein sequence ID" value="KAI3796764.1"/>
    <property type="molecule type" value="Genomic_DNA"/>
</dbReference>
<reference evidence="2" key="1">
    <citation type="journal article" date="2022" name="Mol. Ecol. Resour.">
        <title>The genomes of chicory, endive, great burdock and yacon provide insights into Asteraceae palaeo-polyploidization history and plant inulin production.</title>
        <authorList>
            <person name="Fan W."/>
            <person name="Wang S."/>
            <person name="Wang H."/>
            <person name="Wang A."/>
            <person name="Jiang F."/>
            <person name="Liu H."/>
            <person name="Zhao H."/>
            <person name="Xu D."/>
            <person name="Zhang Y."/>
        </authorList>
    </citation>
    <scope>NUCLEOTIDE SEQUENCE [LARGE SCALE GENOMIC DNA]</scope>
    <source>
        <strain evidence="2">cv. Yunnan</strain>
    </source>
</reference>
<keyword evidence="2" id="KW-1185">Reference proteome</keyword>
<sequence>MKCLNQFRCFKGLDLDGVLPPSLAKLPYIKNIDLNRNYLNGTIPREWASTKLEYLSLESNMFSGTVPAELGNLENLVNLRLSSNNFTGRIPSLERLKQLMILEIHGSGLEGPIPASISLLSNLNELRISDLRGGSSPFPNLSNMTNMKNLYVTANSLNGSVPRWLENEPGLLPTVKGNRFVDLSYNHFTEQTIPGCRESLNLFRSYTGRNDSDLDRANCLGPCSKDQNSIHINCGGVKANIGGNVYEADLDLAGPAKFSHSSEHWGFSSTGNVLNLRNYAYAVINVSRLTMKDSELYTVARLSPLSITYYGRCLANGRYKGEIQLKNFDIKNEARGVDKEVIKEIKHIHVTNKTLEIRFQYAGKGTTEVPREGVFGPLISAISMENGKLVV</sequence>
<reference evidence="1 2" key="2">
    <citation type="journal article" date="2022" name="Mol. Ecol. Resour.">
        <title>The genomes of chicory, endive, great burdock and yacon provide insights into Asteraceae paleo-polyploidization history and plant inulin production.</title>
        <authorList>
            <person name="Fan W."/>
            <person name="Wang S."/>
            <person name="Wang H."/>
            <person name="Wang A."/>
            <person name="Jiang F."/>
            <person name="Liu H."/>
            <person name="Zhao H."/>
            <person name="Xu D."/>
            <person name="Zhang Y."/>
        </authorList>
    </citation>
    <scope>NUCLEOTIDE SEQUENCE [LARGE SCALE GENOMIC DNA]</scope>
    <source>
        <strain evidence="2">cv. Yunnan</strain>
        <tissue evidence="1">Leaves</tissue>
    </source>
</reference>
<gene>
    <name evidence="1" type="ORF">L1987_39449</name>
</gene>
<dbReference type="Proteomes" id="UP001056120">
    <property type="component" value="Linkage Group LG12"/>
</dbReference>
<proteinExistence type="predicted"/>